<organism evidence="1 2">
    <name type="scientific">Chryseobacterium sediminis</name>
    <dbReference type="NCBI Taxonomy" id="1679494"/>
    <lineage>
        <taxon>Bacteria</taxon>
        <taxon>Pseudomonadati</taxon>
        <taxon>Bacteroidota</taxon>
        <taxon>Flavobacteriia</taxon>
        <taxon>Flavobacteriales</taxon>
        <taxon>Weeksellaceae</taxon>
        <taxon>Chryseobacterium group</taxon>
        <taxon>Chryseobacterium</taxon>
    </lineage>
</organism>
<dbReference type="Proteomes" id="UP000587367">
    <property type="component" value="Unassembled WGS sequence"/>
</dbReference>
<name>A0ABR6PXB3_9FLAO</name>
<evidence type="ECO:0000313" key="1">
    <source>
        <dbReference type="EMBL" id="MBB6330330.1"/>
    </source>
</evidence>
<sequence length="226" mass="26907">MNIIKRIFLILNLLVLNQFYAQIKIELNIDYLNKKAKVVLLNESNTNLVIPLDTLTLSPYFDDICLEIKNYIHGSPYLGLNIKLKNEDTISDFLGGAGKVDDLSLVNIISKEKKKYERKIRLWQRKNNIESFEEAKINYYVFNNLVYLKPGDKIERTFYFDLHNITNGKYMYYYYRIEDDKRYNVSLSFNIEDCIYKYLTTSQKEKFSEYKLFTGKIESNKIELKQ</sequence>
<reference evidence="1 2" key="1">
    <citation type="submission" date="2020-08" db="EMBL/GenBank/DDBJ databases">
        <title>Functional genomics of gut bacteria from endangered species of beetles.</title>
        <authorList>
            <person name="Carlos-Shanley C."/>
        </authorList>
    </citation>
    <scope>NUCLEOTIDE SEQUENCE [LARGE SCALE GENOMIC DNA]</scope>
    <source>
        <strain evidence="1 2">S00068</strain>
    </source>
</reference>
<protein>
    <submittedName>
        <fullName evidence="1">Uncharacterized protein</fullName>
    </submittedName>
</protein>
<accession>A0ABR6PXB3</accession>
<keyword evidence="2" id="KW-1185">Reference proteome</keyword>
<proteinExistence type="predicted"/>
<gene>
    <name evidence="1" type="ORF">HNP24_001280</name>
</gene>
<comment type="caution">
    <text evidence="1">The sequence shown here is derived from an EMBL/GenBank/DDBJ whole genome shotgun (WGS) entry which is preliminary data.</text>
</comment>
<dbReference type="RefSeq" id="WP_184553953.1">
    <property type="nucleotide sequence ID" value="NZ_JACHKS010000001.1"/>
</dbReference>
<dbReference type="EMBL" id="JACHKS010000001">
    <property type="protein sequence ID" value="MBB6330330.1"/>
    <property type="molecule type" value="Genomic_DNA"/>
</dbReference>
<evidence type="ECO:0000313" key="2">
    <source>
        <dbReference type="Proteomes" id="UP000587367"/>
    </source>
</evidence>